<gene>
    <name evidence="6" type="ORF">G3R41_15305</name>
    <name evidence="5" type="ORF">GCU67_14655</name>
</gene>
<dbReference type="InterPro" id="IPR057727">
    <property type="entry name" value="WCX_dom"/>
</dbReference>
<dbReference type="InterPro" id="IPR013196">
    <property type="entry name" value="HTH_11"/>
</dbReference>
<evidence type="ECO:0000313" key="5">
    <source>
        <dbReference type="EMBL" id="NEK95395.1"/>
    </source>
</evidence>
<reference evidence="6 8" key="2">
    <citation type="submission" date="2020-02" db="EMBL/GenBank/DDBJ databases">
        <title>The WGS of Modestobacter muralis DSM 100205.</title>
        <authorList>
            <person name="Jiang Z."/>
        </authorList>
    </citation>
    <scope>NUCLEOTIDE SEQUENCE [LARGE SCALE GENOMIC DNA]</scope>
    <source>
        <strain evidence="6 8">DSM 100205</strain>
    </source>
</reference>
<organism evidence="6 8">
    <name type="scientific">Modestobacter muralis</name>
    <dbReference type="NCBI Taxonomy" id="1608614"/>
    <lineage>
        <taxon>Bacteria</taxon>
        <taxon>Bacillati</taxon>
        <taxon>Actinomycetota</taxon>
        <taxon>Actinomycetes</taxon>
        <taxon>Geodermatophilales</taxon>
        <taxon>Geodermatophilaceae</taxon>
        <taxon>Modestobacter</taxon>
    </lineage>
</organism>
<keyword evidence="2" id="KW-0238">DNA-binding</keyword>
<dbReference type="Pfam" id="PF08279">
    <property type="entry name" value="HTH_11"/>
    <property type="match status" value="1"/>
</dbReference>
<evidence type="ECO:0000313" key="7">
    <source>
        <dbReference type="Proteomes" id="UP000468828"/>
    </source>
</evidence>
<dbReference type="Pfam" id="PF25583">
    <property type="entry name" value="WCX"/>
    <property type="match status" value="1"/>
</dbReference>
<dbReference type="Pfam" id="PF13280">
    <property type="entry name" value="WYL"/>
    <property type="match status" value="1"/>
</dbReference>
<dbReference type="PROSITE" id="PS00894">
    <property type="entry name" value="HTH_DEOR_1"/>
    <property type="match status" value="1"/>
</dbReference>
<dbReference type="EMBL" id="JAAGWH010000041">
    <property type="protein sequence ID" value="NEK95395.1"/>
    <property type="molecule type" value="Genomic_DNA"/>
</dbReference>
<dbReference type="PANTHER" id="PTHR34580:SF3">
    <property type="entry name" value="PROTEIN PAFB"/>
    <property type="match status" value="1"/>
</dbReference>
<dbReference type="InterPro" id="IPR026881">
    <property type="entry name" value="WYL_dom"/>
</dbReference>
<dbReference type="GO" id="GO:0003677">
    <property type="term" value="F:DNA binding"/>
    <property type="evidence" value="ECO:0007669"/>
    <property type="project" value="UniProtKB-KW"/>
</dbReference>
<dbReference type="PIRSF" id="PIRSF016838">
    <property type="entry name" value="PafC"/>
    <property type="match status" value="1"/>
</dbReference>
<comment type="caution">
    <text evidence="6">The sequence shown here is derived from an EMBL/GenBank/DDBJ whole genome shotgun (WGS) entry which is preliminary data.</text>
</comment>
<dbReference type="InterPro" id="IPR018356">
    <property type="entry name" value="Tscrpt_reg_HTH_DeoR_CS"/>
</dbReference>
<evidence type="ECO:0000256" key="2">
    <source>
        <dbReference type="ARBA" id="ARBA00023125"/>
    </source>
</evidence>
<dbReference type="InterPro" id="IPR036390">
    <property type="entry name" value="WH_DNA-bd_sf"/>
</dbReference>
<dbReference type="InterPro" id="IPR001034">
    <property type="entry name" value="DeoR_HTH"/>
</dbReference>
<dbReference type="InterPro" id="IPR028349">
    <property type="entry name" value="PafC-like"/>
</dbReference>
<dbReference type="PROSITE" id="PS52050">
    <property type="entry name" value="WYL"/>
    <property type="match status" value="1"/>
</dbReference>
<keyword evidence="1" id="KW-0805">Transcription regulation</keyword>
<dbReference type="RefSeq" id="WP_163611957.1">
    <property type="nucleotide sequence ID" value="NZ_JAAGWB010000043.1"/>
</dbReference>
<dbReference type="Proteomes" id="UP000468828">
    <property type="component" value="Unassembled WGS sequence"/>
</dbReference>
<dbReference type="EMBL" id="JAAGWB010000043">
    <property type="protein sequence ID" value="NEN52283.1"/>
    <property type="molecule type" value="Genomic_DNA"/>
</dbReference>
<evidence type="ECO:0000256" key="3">
    <source>
        <dbReference type="ARBA" id="ARBA00023163"/>
    </source>
</evidence>
<sequence length="322" mass="35044">MANTSSRTLRLLSLLQSQRYWPGADLADRLGVSGRTLRRDIERLRELGYPVAASRGVDGGYQLTHGVSLPPLVLDDDEAVALAVGLRSATHSSVSGMAEASVRALTKVVQVMPQRLRRRVEALQAVTVPAAWGEAGTEPVDPLALTTVAQCCRDAERLTFDYVASDGAHSDRHVEPHRLVPVGQRWYLVAYDLGRGDWRTFRLDRLAEAANTGQHFAPRRLPAADAATFVLAGLHGRRDPYRVEVLVAAPAAEVVAHVSRWGTVSAVSPTSCRLEMTADDLSWPAMALGSLGHEFTVQSPPELLQLLSDWSALYSRAVQRTG</sequence>
<evidence type="ECO:0000259" key="4">
    <source>
        <dbReference type="PROSITE" id="PS51000"/>
    </source>
</evidence>
<dbReference type="Gene3D" id="1.10.10.10">
    <property type="entry name" value="Winged helix-like DNA-binding domain superfamily/Winged helix DNA-binding domain"/>
    <property type="match status" value="1"/>
</dbReference>
<proteinExistence type="predicted"/>
<dbReference type="PANTHER" id="PTHR34580">
    <property type="match status" value="1"/>
</dbReference>
<name>A0A6P0HAV6_9ACTN</name>
<evidence type="ECO:0000313" key="8">
    <source>
        <dbReference type="Proteomes" id="UP000471152"/>
    </source>
</evidence>
<evidence type="ECO:0000313" key="6">
    <source>
        <dbReference type="EMBL" id="NEN52283.1"/>
    </source>
</evidence>
<evidence type="ECO:0000256" key="1">
    <source>
        <dbReference type="ARBA" id="ARBA00023015"/>
    </source>
</evidence>
<dbReference type="SUPFAM" id="SSF46785">
    <property type="entry name" value="Winged helix' DNA-binding domain"/>
    <property type="match status" value="1"/>
</dbReference>
<dbReference type="InterPro" id="IPR051534">
    <property type="entry name" value="CBASS_pafABC_assoc_protein"/>
</dbReference>
<dbReference type="AlphaFoldDB" id="A0A6P0HAV6"/>
<dbReference type="InterPro" id="IPR036388">
    <property type="entry name" value="WH-like_DNA-bd_sf"/>
</dbReference>
<dbReference type="PROSITE" id="PS51000">
    <property type="entry name" value="HTH_DEOR_2"/>
    <property type="match status" value="1"/>
</dbReference>
<protein>
    <submittedName>
        <fullName evidence="6">YafY family transcriptional regulator</fullName>
    </submittedName>
</protein>
<feature type="domain" description="HTH deoR-type" evidence="4">
    <location>
        <begin position="4"/>
        <end position="63"/>
    </location>
</feature>
<keyword evidence="7" id="KW-1185">Reference proteome</keyword>
<keyword evidence="3" id="KW-0804">Transcription</keyword>
<dbReference type="GO" id="GO:0003700">
    <property type="term" value="F:DNA-binding transcription factor activity"/>
    <property type="evidence" value="ECO:0007669"/>
    <property type="project" value="InterPro"/>
</dbReference>
<accession>A0A6P0HAV6</accession>
<dbReference type="Proteomes" id="UP000471152">
    <property type="component" value="Unassembled WGS sequence"/>
</dbReference>
<reference evidence="5 7" key="1">
    <citation type="submission" date="2020-01" db="EMBL/GenBank/DDBJ databases">
        <title>the WGS Modestobacter muralis CPCC 204518.</title>
        <authorList>
            <person name="Jiang Z."/>
        </authorList>
    </citation>
    <scope>NUCLEOTIDE SEQUENCE [LARGE SCALE GENOMIC DNA]</scope>
    <source>
        <strain evidence="5 7">DSM 100205</strain>
    </source>
</reference>